<protein>
    <submittedName>
        <fullName evidence="5">Acetyltransferase</fullName>
    </submittedName>
</protein>
<dbReference type="Gene3D" id="3.40.50.20">
    <property type="match status" value="1"/>
</dbReference>
<dbReference type="InterPro" id="IPR050179">
    <property type="entry name" value="Trans_hexapeptide_repeat"/>
</dbReference>
<dbReference type="InterPro" id="IPR041561">
    <property type="entry name" value="PglD_N"/>
</dbReference>
<accession>A0A014P2I5</accession>
<dbReference type="EMBL" id="JBOK01000008">
    <property type="protein sequence ID" value="EXU80365.1"/>
    <property type="molecule type" value="Genomic_DNA"/>
</dbReference>
<evidence type="ECO:0000259" key="4">
    <source>
        <dbReference type="Pfam" id="PF17836"/>
    </source>
</evidence>
<dbReference type="Gene3D" id="2.160.10.10">
    <property type="entry name" value="Hexapeptide repeat proteins"/>
    <property type="match status" value="1"/>
</dbReference>
<dbReference type="Pfam" id="PF17836">
    <property type="entry name" value="PglD_N"/>
    <property type="match status" value="1"/>
</dbReference>
<name>A0A014P2I5_9BURK</name>
<keyword evidence="6" id="KW-1185">Reference proteome</keyword>
<dbReference type="SUPFAM" id="SSF51161">
    <property type="entry name" value="Trimeric LpxA-like enzymes"/>
    <property type="match status" value="1"/>
</dbReference>
<gene>
    <name evidence="5" type="ORF">AX13_17510</name>
</gene>
<dbReference type="NCBIfam" id="TIGR03570">
    <property type="entry name" value="NeuD_NnaD"/>
    <property type="match status" value="1"/>
</dbReference>
<evidence type="ECO:0000256" key="3">
    <source>
        <dbReference type="PIRSR" id="PIRSR620019-2"/>
    </source>
</evidence>
<feature type="binding site" evidence="3">
    <location>
        <position position="73"/>
    </location>
    <ligand>
        <name>substrate</name>
    </ligand>
</feature>
<dbReference type="AlphaFoldDB" id="A0A014P2I5"/>
<feature type="site" description="Increases basicity of active site His" evidence="2">
    <location>
        <position position="140"/>
    </location>
</feature>
<proteinExistence type="inferred from homology"/>
<evidence type="ECO:0000313" key="5">
    <source>
        <dbReference type="EMBL" id="EXU80365.1"/>
    </source>
</evidence>
<dbReference type="InterPro" id="IPR011004">
    <property type="entry name" value="Trimer_LpxA-like_sf"/>
</dbReference>
<feature type="active site" description="Proton acceptor" evidence="2">
    <location>
        <position position="139"/>
    </location>
</feature>
<evidence type="ECO:0000256" key="2">
    <source>
        <dbReference type="PIRSR" id="PIRSR620019-1"/>
    </source>
</evidence>
<dbReference type="InterPro" id="IPR020019">
    <property type="entry name" value="AcTrfase_PglD-like"/>
</dbReference>
<comment type="caution">
    <text evidence="5">The sequence shown here is derived from an EMBL/GenBank/DDBJ whole genome shotgun (WGS) entry which is preliminary data.</text>
</comment>
<dbReference type="PANTHER" id="PTHR43300:SF7">
    <property type="entry name" value="UDP-N-ACETYLBACILLOSAMINE N-ACETYLTRANSFERASE"/>
    <property type="match status" value="1"/>
</dbReference>
<comment type="similarity">
    <text evidence="1">Belongs to the transferase hexapeptide repeat family.</text>
</comment>
<evidence type="ECO:0000313" key="6">
    <source>
        <dbReference type="Proteomes" id="UP000020766"/>
    </source>
</evidence>
<dbReference type="Pfam" id="PF00132">
    <property type="entry name" value="Hexapep"/>
    <property type="match status" value="2"/>
</dbReference>
<dbReference type="PANTHER" id="PTHR43300">
    <property type="entry name" value="ACETYLTRANSFERASE"/>
    <property type="match status" value="1"/>
</dbReference>
<dbReference type="InterPro" id="IPR001451">
    <property type="entry name" value="Hexapep"/>
</dbReference>
<reference evidence="5 6" key="1">
    <citation type="submission" date="2014-01" db="EMBL/GenBank/DDBJ databases">
        <title>Interspecies Systems Biology Uncovers Metabolites Affecting C. elegans Gene Expression and Life History Traits.</title>
        <authorList>
            <person name="Watson E."/>
            <person name="Macneil L.T."/>
            <person name="Ritter A.D."/>
            <person name="Yilmaz L.S."/>
            <person name="Rosebrock A.P."/>
            <person name="Caudy A.A."/>
            <person name="Walhout A.J."/>
        </authorList>
    </citation>
    <scope>NUCLEOTIDE SEQUENCE [LARGE SCALE GENOMIC DNA]</scope>
    <source>
        <strain evidence="5 6">DA1877</strain>
    </source>
</reference>
<evidence type="ECO:0000256" key="1">
    <source>
        <dbReference type="ARBA" id="ARBA00007274"/>
    </source>
</evidence>
<dbReference type="Proteomes" id="UP000020766">
    <property type="component" value="Unassembled WGS sequence"/>
</dbReference>
<keyword evidence="5" id="KW-0808">Transferase</keyword>
<feature type="domain" description="PglD N-terminal" evidence="4">
    <location>
        <begin position="3"/>
        <end position="82"/>
    </location>
</feature>
<dbReference type="PATRIC" id="fig|1457173.3.peg.1750"/>
<sequence>MPQVLIIGAGGWGREVLALLQADPAYGKAWTVQGFLDSRSHLLDGLNYASTPVMGDPLTYAPGPQDLFVCALGDPHQRERYSRPLQEAGGRFLRIHAHALLGPRVQLGEGCLLSHLTQISPDVQVGDFVNIQTQTVVGHDVQIGDYAQIGAMVFIGGEATIGRHAVIHPHATITAGMQIGEGATVGAGAVVVKNVPAGATVFGNPARVIFHAPSTDRPCANVAAPSPQASTAYNTQES</sequence>
<dbReference type="CDD" id="cd03360">
    <property type="entry name" value="LbH_AT_putative"/>
    <property type="match status" value="1"/>
</dbReference>
<dbReference type="GO" id="GO:0016740">
    <property type="term" value="F:transferase activity"/>
    <property type="evidence" value="ECO:0007669"/>
    <property type="project" value="UniProtKB-KW"/>
</dbReference>
<organism evidence="5 6">
    <name type="scientific">Comamonas aquatica DA1877</name>
    <dbReference type="NCBI Taxonomy" id="1457173"/>
    <lineage>
        <taxon>Bacteria</taxon>
        <taxon>Pseudomonadati</taxon>
        <taxon>Pseudomonadota</taxon>
        <taxon>Betaproteobacteria</taxon>
        <taxon>Burkholderiales</taxon>
        <taxon>Comamonadaceae</taxon>
        <taxon>Comamonas</taxon>
    </lineage>
</organism>